<dbReference type="PATRIC" id="fig|993517.3.peg.1770"/>
<dbReference type="InterPro" id="IPR010093">
    <property type="entry name" value="SinI_DNA-bd"/>
</dbReference>
<evidence type="ECO:0000259" key="1">
    <source>
        <dbReference type="Pfam" id="PF12728"/>
    </source>
</evidence>
<dbReference type="EMBL" id="AMCW01000040">
    <property type="protein sequence ID" value="EKK02932.1"/>
    <property type="molecule type" value="Genomic_DNA"/>
</dbReference>
<dbReference type="InterPro" id="IPR009061">
    <property type="entry name" value="DNA-bd_dom_put_sf"/>
</dbReference>
<dbReference type="Pfam" id="PF12728">
    <property type="entry name" value="HTH_17"/>
    <property type="match status" value="1"/>
</dbReference>
<reference evidence="2 3" key="1">
    <citation type="journal article" date="2013" name="Mar. Genomics">
        <title>Expression of sulfatases in Rhodopirellula baltica and the diversity of sulfatases in the genus Rhodopirellula.</title>
        <authorList>
            <person name="Wegner C.E."/>
            <person name="Richter-Heitmann T."/>
            <person name="Klindworth A."/>
            <person name="Klockow C."/>
            <person name="Richter M."/>
            <person name="Achstetter T."/>
            <person name="Glockner F.O."/>
            <person name="Harder J."/>
        </authorList>
    </citation>
    <scope>NUCLEOTIDE SEQUENCE [LARGE SCALE GENOMIC DNA]</scope>
    <source>
        <strain evidence="2 3">SH28</strain>
    </source>
</reference>
<dbReference type="RefSeq" id="WP_007331501.1">
    <property type="nucleotide sequence ID" value="NZ_AMCW01000040.1"/>
</dbReference>
<sequence length="67" mass="7730">MTLYTVKEAAEFLKVSPSLVYQITQRGDLPSYQIGSCRRISEADLLEYLESRRKEPLPKPQSNTVHF</sequence>
<dbReference type="Proteomes" id="UP000007993">
    <property type="component" value="Unassembled WGS sequence"/>
</dbReference>
<accession>K5D862</accession>
<feature type="domain" description="Helix-turn-helix" evidence="1">
    <location>
        <begin position="3"/>
        <end position="53"/>
    </location>
</feature>
<dbReference type="AlphaFoldDB" id="K5D862"/>
<organism evidence="2 3">
    <name type="scientific">Rhodopirellula baltica SH28</name>
    <dbReference type="NCBI Taxonomy" id="993517"/>
    <lineage>
        <taxon>Bacteria</taxon>
        <taxon>Pseudomonadati</taxon>
        <taxon>Planctomycetota</taxon>
        <taxon>Planctomycetia</taxon>
        <taxon>Pirellulales</taxon>
        <taxon>Pirellulaceae</taxon>
        <taxon>Rhodopirellula</taxon>
    </lineage>
</organism>
<protein>
    <submittedName>
        <fullName evidence="2">Protein containing Excisionase/Xis, DNA-binding domain protein</fullName>
    </submittedName>
</protein>
<proteinExistence type="predicted"/>
<gene>
    <name evidence="2" type="ORF">RBSH_01625</name>
</gene>
<dbReference type="NCBIfam" id="TIGR01764">
    <property type="entry name" value="excise"/>
    <property type="match status" value="1"/>
</dbReference>
<dbReference type="InterPro" id="IPR041657">
    <property type="entry name" value="HTH_17"/>
</dbReference>
<evidence type="ECO:0000313" key="2">
    <source>
        <dbReference type="EMBL" id="EKK02932.1"/>
    </source>
</evidence>
<keyword evidence="2" id="KW-0238">DNA-binding</keyword>
<dbReference type="GO" id="GO:0003677">
    <property type="term" value="F:DNA binding"/>
    <property type="evidence" value="ECO:0007669"/>
    <property type="project" value="UniProtKB-KW"/>
</dbReference>
<name>K5D862_RHOBT</name>
<evidence type="ECO:0000313" key="3">
    <source>
        <dbReference type="Proteomes" id="UP000007993"/>
    </source>
</evidence>
<comment type="caution">
    <text evidence="2">The sequence shown here is derived from an EMBL/GenBank/DDBJ whole genome shotgun (WGS) entry which is preliminary data.</text>
</comment>
<dbReference type="SUPFAM" id="SSF46955">
    <property type="entry name" value="Putative DNA-binding domain"/>
    <property type="match status" value="1"/>
</dbReference>